<feature type="non-terminal residue" evidence="1">
    <location>
        <position position="151"/>
    </location>
</feature>
<reference evidence="1" key="1">
    <citation type="submission" date="2020-11" db="EMBL/GenBank/DDBJ databases">
        <title>Nocardioides sp. CBS4Y-1, whole genome shotgun sequence.</title>
        <authorList>
            <person name="Tuo L."/>
        </authorList>
    </citation>
    <scope>NUCLEOTIDE SEQUENCE</scope>
    <source>
        <strain evidence="1">CBS4Y-1</strain>
    </source>
</reference>
<dbReference type="Proteomes" id="UP000656804">
    <property type="component" value="Unassembled WGS sequence"/>
</dbReference>
<protein>
    <recommendedName>
        <fullName evidence="3">DUF222 domain-containing protein</fullName>
    </recommendedName>
</protein>
<accession>A0A930UXS1</accession>
<dbReference type="EMBL" id="JADIVZ010000001">
    <property type="protein sequence ID" value="MBF4161020.1"/>
    <property type="molecule type" value="Genomic_DNA"/>
</dbReference>
<proteinExistence type="predicted"/>
<name>A0A930UXS1_9ACTN</name>
<keyword evidence="2" id="KW-1185">Reference proteome</keyword>
<organism evidence="1 2">
    <name type="scientific">Nocardioides acrostichi</name>
    <dbReference type="NCBI Taxonomy" id="2784339"/>
    <lineage>
        <taxon>Bacteria</taxon>
        <taxon>Bacillati</taxon>
        <taxon>Actinomycetota</taxon>
        <taxon>Actinomycetes</taxon>
        <taxon>Propionibacteriales</taxon>
        <taxon>Nocardioidaceae</taxon>
        <taxon>Nocardioides</taxon>
    </lineage>
</organism>
<comment type="caution">
    <text evidence="1">The sequence shown here is derived from an EMBL/GenBank/DDBJ whole genome shotgun (WGS) entry which is preliminary data.</text>
</comment>
<dbReference type="AlphaFoldDB" id="A0A930UXS1"/>
<gene>
    <name evidence="1" type="ORF">ISG29_04910</name>
</gene>
<sequence length="151" mass="16451">MDTDALADLSEDELLDLAGERAEEARRAETDLLHLAYQWAVVNHPDRRREKQIPGAERATSYGGVGSPEVAEFAAASLGARIGRTTWAARALMADALDLHHRLPLLWSRVQAGEVRASYARHVATKTRDLTPAEAICVDGRVAESADGRLP</sequence>
<evidence type="ECO:0000313" key="2">
    <source>
        <dbReference type="Proteomes" id="UP000656804"/>
    </source>
</evidence>
<evidence type="ECO:0008006" key="3">
    <source>
        <dbReference type="Google" id="ProtNLM"/>
    </source>
</evidence>
<evidence type="ECO:0000313" key="1">
    <source>
        <dbReference type="EMBL" id="MBF4161020.1"/>
    </source>
</evidence>